<comment type="caution">
    <text evidence="6">The sequence shown here is derived from an EMBL/GenBank/DDBJ whole genome shotgun (WGS) entry which is preliminary data.</text>
</comment>
<name>A0A9W4UC57_9PLEO</name>
<dbReference type="InterPro" id="IPR007568">
    <property type="entry name" value="RTA1"/>
</dbReference>
<dbReference type="Pfam" id="PF04479">
    <property type="entry name" value="RTA1"/>
    <property type="match status" value="1"/>
</dbReference>
<dbReference type="GO" id="GO:0005886">
    <property type="term" value="C:plasma membrane"/>
    <property type="evidence" value="ECO:0007669"/>
    <property type="project" value="TreeGrafter"/>
</dbReference>
<sequence>MDLALSLIARDEAASVPSNDTDMTPEMRAQMQFMQLRRQCIKKFDPVKCSMDYAMLRYRPSIAGNSIYLVCFVILLAAHLFFGVRKKTYKYCGVVCLGIVGEIAGYVGRLMLYNNPYNMDNFLMNLVPLTIAPALFTGGIYLCLGRVITAIGAENSRIKPKMYTYIFVGADLVSLILQAIGGAMASMANDDDGRDLGVNIMIAGLIFQVVSMSLFGIWGDFVLRTNKAKKNGTLSRIQPPLYSQLRSSGNLKWFQWSLAVATILIYIRCIYRVAELWGGFQSHLANDEVTFMIFEGPLIIIAVSAMAMFHPGRVFGKELWVAAGKGVRSAEKNSDSFDLSTENLRSHV</sequence>
<evidence type="ECO:0000313" key="7">
    <source>
        <dbReference type="Proteomes" id="UP001152607"/>
    </source>
</evidence>
<dbReference type="EMBL" id="CAOQHR010000004">
    <property type="protein sequence ID" value="CAI6333310.1"/>
    <property type="molecule type" value="Genomic_DNA"/>
</dbReference>
<reference evidence="6" key="1">
    <citation type="submission" date="2023-01" db="EMBL/GenBank/DDBJ databases">
        <authorList>
            <person name="Van Ghelder C."/>
            <person name="Rancurel C."/>
        </authorList>
    </citation>
    <scope>NUCLEOTIDE SEQUENCE</scope>
    <source>
        <strain evidence="6">CNCM I-4278</strain>
    </source>
</reference>
<dbReference type="AlphaFoldDB" id="A0A9W4UC57"/>
<evidence type="ECO:0000313" key="6">
    <source>
        <dbReference type="EMBL" id="CAI6333310.1"/>
    </source>
</evidence>
<organism evidence="6 7">
    <name type="scientific">Periconia digitata</name>
    <dbReference type="NCBI Taxonomy" id="1303443"/>
    <lineage>
        <taxon>Eukaryota</taxon>
        <taxon>Fungi</taxon>
        <taxon>Dikarya</taxon>
        <taxon>Ascomycota</taxon>
        <taxon>Pezizomycotina</taxon>
        <taxon>Dothideomycetes</taxon>
        <taxon>Pleosporomycetidae</taxon>
        <taxon>Pleosporales</taxon>
        <taxon>Massarineae</taxon>
        <taxon>Periconiaceae</taxon>
        <taxon>Periconia</taxon>
    </lineage>
</organism>
<protein>
    <recommendedName>
        <fullName evidence="8">RTA1-domain-containing protein</fullName>
    </recommendedName>
</protein>
<dbReference type="Proteomes" id="UP001152607">
    <property type="component" value="Unassembled WGS sequence"/>
</dbReference>
<feature type="transmembrane region" description="Helical" evidence="5">
    <location>
        <begin position="200"/>
        <end position="223"/>
    </location>
</feature>
<feature type="transmembrane region" description="Helical" evidence="5">
    <location>
        <begin position="289"/>
        <end position="309"/>
    </location>
</feature>
<proteinExistence type="predicted"/>
<evidence type="ECO:0000256" key="3">
    <source>
        <dbReference type="ARBA" id="ARBA00022989"/>
    </source>
</evidence>
<evidence type="ECO:0000256" key="5">
    <source>
        <dbReference type="SAM" id="Phobius"/>
    </source>
</evidence>
<evidence type="ECO:0000256" key="2">
    <source>
        <dbReference type="ARBA" id="ARBA00022692"/>
    </source>
</evidence>
<dbReference type="OrthoDB" id="4521223at2759"/>
<keyword evidence="4 5" id="KW-0472">Membrane</keyword>
<feature type="transmembrane region" description="Helical" evidence="5">
    <location>
        <begin position="165"/>
        <end position="188"/>
    </location>
</feature>
<evidence type="ECO:0000256" key="1">
    <source>
        <dbReference type="ARBA" id="ARBA00004141"/>
    </source>
</evidence>
<feature type="transmembrane region" description="Helical" evidence="5">
    <location>
        <begin position="253"/>
        <end position="274"/>
    </location>
</feature>
<dbReference type="PANTHER" id="PTHR31465">
    <property type="entry name" value="PROTEIN RTA1-RELATED"/>
    <property type="match status" value="1"/>
</dbReference>
<evidence type="ECO:0008006" key="8">
    <source>
        <dbReference type="Google" id="ProtNLM"/>
    </source>
</evidence>
<feature type="transmembrane region" description="Helical" evidence="5">
    <location>
        <begin position="122"/>
        <end position="144"/>
    </location>
</feature>
<gene>
    <name evidence="6" type="ORF">PDIGIT_LOCUS6348</name>
</gene>
<keyword evidence="7" id="KW-1185">Reference proteome</keyword>
<comment type="subcellular location">
    <subcellularLocation>
        <location evidence="1">Membrane</location>
        <topology evidence="1">Multi-pass membrane protein</topology>
    </subcellularLocation>
</comment>
<dbReference type="GO" id="GO:0000324">
    <property type="term" value="C:fungal-type vacuole"/>
    <property type="evidence" value="ECO:0007669"/>
    <property type="project" value="TreeGrafter"/>
</dbReference>
<accession>A0A9W4UC57</accession>
<feature type="transmembrane region" description="Helical" evidence="5">
    <location>
        <begin position="66"/>
        <end position="84"/>
    </location>
</feature>
<keyword evidence="2 5" id="KW-0812">Transmembrane</keyword>
<keyword evidence="3 5" id="KW-1133">Transmembrane helix</keyword>
<dbReference type="PANTHER" id="PTHR31465:SF9">
    <property type="entry name" value="SPHINGOID LONG-CHAIN BASE TRANSPORTER RSB1"/>
    <property type="match status" value="1"/>
</dbReference>
<evidence type="ECO:0000256" key="4">
    <source>
        <dbReference type="ARBA" id="ARBA00023136"/>
    </source>
</evidence>
<feature type="transmembrane region" description="Helical" evidence="5">
    <location>
        <begin position="91"/>
        <end position="110"/>
    </location>
</feature>